<dbReference type="InterPro" id="IPR014718">
    <property type="entry name" value="GH-type_carb-bd"/>
</dbReference>
<dbReference type="PANTHER" id="PTHR11122:SF13">
    <property type="entry name" value="GLUCOSE-6-PHOSPHATE 1-EPIMERASE"/>
    <property type="match status" value="1"/>
</dbReference>
<protein>
    <submittedName>
        <fullName evidence="2">Aldose 1-epimerase family protein</fullName>
    </submittedName>
</protein>
<dbReference type="InterPro" id="IPR011013">
    <property type="entry name" value="Gal_mutarotase_sf_dom"/>
</dbReference>
<dbReference type="GO" id="GO:0016853">
    <property type="term" value="F:isomerase activity"/>
    <property type="evidence" value="ECO:0007669"/>
    <property type="project" value="InterPro"/>
</dbReference>
<dbReference type="GO" id="GO:0005975">
    <property type="term" value="P:carbohydrate metabolic process"/>
    <property type="evidence" value="ECO:0007669"/>
    <property type="project" value="InterPro"/>
</dbReference>
<dbReference type="EMBL" id="JAENIL010000019">
    <property type="protein sequence ID" value="MBK1877569.1"/>
    <property type="molecule type" value="Genomic_DNA"/>
</dbReference>
<evidence type="ECO:0000313" key="2">
    <source>
        <dbReference type="EMBL" id="MBK1877569.1"/>
    </source>
</evidence>
<evidence type="ECO:0000256" key="1">
    <source>
        <dbReference type="SAM" id="SignalP"/>
    </source>
</evidence>
<dbReference type="PANTHER" id="PTHR11122">
    <property type="entry name" value="APOSPORY-ASSOCIATED PROTEIN C-RELATED"/>
    <property type="match status" value="1"/>
</dbReference>
<organism evidence="2 3">
    <name type="scientific">Pelagicoccus mobilis</name>
    <dbReference type="NCBI Taxonomy" id="415221"/>
    <lineage>
        <taxon>Bacteria</taxon>
        <taxon>Pseudomonadati</taxon>
        <taxon>Verrucomicrobiota</taxon>
        <taxon>Opitutia</taxon>
        <taxon>Puniceicoccales</taxon>
        <taxon>Pelagicoccaceae</taxon>
        <taxon>Pelagicoccus</taxon>
    </lineage>
</organism>
<dbReference type="Proteomes" id="UP000617628">
    <property type="component" value="Unassembled WGS sequence"/>
</dbReference>
<feature type="signal peptide" evidence="1">
    <location>
        <begin position="1"/>
        <end position="19"/>
    </location>
</feature>
<accession>A0A934S170</accession>
<dbReference type="RefSeq" id="WP_200355780.1">
    <property type="nucleotide sequence ID" value="NZ_JAENIL010000019.1"/>
</dbReference>
<keyword evidence="1" id="KW-0732">Signal</keyword>
<dbReference type="GO" id="GO:0030246">
    <property type="term" value="F:carbohydrate binding"/>
    <property type="evidence" value="ECO:0007669"/>
    <property type="project" value="InterPro"/>
</dbReference>
<feature type="chain" id="PRO_5036974680" evidence="1">
    <location>
        <begin position="20"/>
        <end position="309"/>
    </location>
</feature>
<reference evidence="2" key="1">
    <citation type="submission" date="2021-01" db="EMBL/GenBank/DDBJ databases">
        <title>Modified the classification status of verrucomicrobia.</title>
        <authorList>
            <person name="Feng X."/>
        </authorList>
    </citation>
    <scope>NUCLEOTIDE SEQUENCE</scope>
    <source>
        <strain evidence="2">KCTC 13126</strain>
    </source>
</reference>
<evidence type="ECO:0000313" key="3">
    <source>
        <dbReference type="Proteomes" id="UP000617628"/>
    </source>
</evidence>
<gene>
    <name evidence="2" type="ORF">JIN87_11870</name>
</gene>
<dbReference type="CDD" id="cd09024">
    <property type="entry name" value="Aldose_epim_lacX"/>
    <property type="match status" value="1"/>
</dbReference>
<dbReference type="InterPro" id="IPR008183">
    <property type="entry name" value="Aldose_1/G6P_1-epimerase"/>
</dbReference>
<dbReference type="InterPro" id="IPR037481">
    <property type="entry name" value="LacX"/>
</dbReference>
<sequence>MKRLLLTCPLIALCLNLAAMDTVSIANSQLTVQIATYGAELQSIKANEGGREYLWHGDPEYWAGRAPIMFPVIVRFKGDEFTHNEKRYNLPLLGLGPRNEYKITNRTKDSVTLTLESDSETLKQYPFPFRLEVTYRLEGQKLVNHFQVENLGSETMPFTLGGHPGFVYPSGGGKTRDNYTLTFSTPQNTDRPIVTEGLIQKERVPFLNNESRLDVSDERVPNHGMLLIGHGCDRIGVAEKDSPPFVEIEFGDFPNVNIWTPPGKPFVCIEPLVGHHDFQDTPLEISEKSYLSQLTPGESKNYQFSIITH</sequence>
<comment type="caution">
    <text evidence="2">The sequence shown here is derived from an EMBL/GenBank/DDBJ whole genome shotgun (WGS) entry which is preliminary data.</text>
</comment>
<keyword evidence="3" id="KW-1185">Reference proteome</keyword>
<proteinExistence type="predicted"/>
<dbReference type="Pfam" id="PF01263">
    <property type="entry name" value="Aldose_epim"/>
    <property type="match status" value="1"/>
</dbReference>
<dbReference type="SUPFAM" id="SSF74650">
    <property type="entry name" value="Galactose mutarotase-like"/>
    <property type="match status" value="1"/>
</dbReference>
<dbReference type="AlphaFoldDB" id="A0A934S170"/>
<name>A0A934S170_9BACT</name>
<dbReference type="Gene3D" id="2.70.98.10">
    <property type="match status" value="1"/>
</dbReference>